<evidence type="ECO:0000313" key="4">
    <source>
        <dbReference type="Proteomes" id="UP000015101"/>
    </source>
</evidence>
<name>T1EIX0_HELRO</name>
<dbReference type="Proteomes" id="UP000015101">
    <property type="component" value="Unassembled WGS sequence"/>
</dbReference>
<dbReference type="GO" id="GO:0046983">
    <property type="term" value="F:protein dimerization activity"/>
    <property type="evidence" value="ECO:0007669"/>
    <property type="project" value="InterPro"/>
</dbReference>
<dbReference type="OrthoDB" id="10011855at2759"/>
<protein>
    <recommendedName>
        <fullName evidence="1">BHLH domain-containing protein</fullName>
    </recommendedName>
</protein>
<reference evidence="4" key="1">
    <citation type="submission" date="2012-12" db="EMBL/GenBank/DDBJ databases">
        <authorList>
            <person name="Hellsten U."/>
            <person name="Grimwood J."/>
            <person name="Chapman J.A."/>
            <person name="Shapiro H."/>
            <person name="Aerts A."/>
            <person name="Otillar R.P."/>
            <person name="Terry A.Y."/>
            <person name="Boore J.L."/>
            <person name="Simakov O."/>
            <person name="Marletaz F."/>
            <person name="Cho S.-J."/>
            <person name="Edsinger-Gonzales E."/>
            <person name="Havlak P."/>
            <person name="Kuo D.-H."/>
            <person name="Larsson T."/>
            <person name="Lv J."/>
            <person name="Arendt D."/>
            <person name="Savage R."/>
            <person name="Osoegawa K."/>
            <person name="de Jong P."/>
            <person name="Lindberg D.R."/>
            <person name="Seaver E.C."/>
            <person name="Weisblat D.A."/>
            <person name="Putnam N.H."/>
            <person name="Grigoriev I.V."/>
            <person name="Rokhsar D.S."/>
        </authorList>
    </citation>
    <scope>NUCLEOTIDE SEQUENCE</scope>
</reference>
<dbReference type="PANTHER" id="PTHR19290:SF164">
    <property type="entry name" value="BHLH DOMAIN-CONTAINING PROTEIN"/>
    <property type="match status" value="1"/>
</dbReference>
<dbReference type="EMBL" id="AMQM01002506">
    <property type="status" value="NOT_ANNOTATED_CDS"/>
    <property type="molecule type" value="Genomic_DNA"/>
</dbReference>
<dbReference type="InParanoid" id="T1EIX0"/>
<dbReference type="SUPFAM" id="SSF47459">
    <property type="entry name" value="HLH, helix-loop-helix DNA-binding domain"/>
    <property type="match status" value="1"/>
</dbReference>
<accession>T1EIX0</accession>
<dbReference type="InterPro" id="IPR011598">
    <property type="entry name" value="bHLH_dom"/>
</dbReference>
<evidence type="ECO:0000259" key="1">
    <source>
        <dbReference type="PROSITE" id="PS50888"/>
    </source>
</evidence>
<feature type="domain" description="BHLH" evidence="1">
    <location>
        <begin position="2"/>
        <end position="56"/>
    </location>
</feature>
<dbReference type="PROSITE" id="PS50888">
    <property type="entry name" value="BHLH"/>
    <property type="match status" value="1"/>
</dbReference>
<dbReference type="EMBL" id="KB095812">
    <property type="protein sequence ID" value="ESO11656.1"/>
    <property type="molecule type" value="Genomic_DNA"/>
</dbReference>
<dbReference type="CTD" id="20196520"/>
<dbReference type="SMART" id="SM00353">
    <property type="entry name" value="HLH"/>
    <property type="match status" value="1"/>
</dbReference>
<dbReference type="GeneID" id="20196520"/>
<dbReference type="AlphaFoldDB" id="T1EIX0"/>
<reference evidence="2 4" key="2">
    <citation type="journal article" date="2013" name="Nature">
        <title>Insights into bilaterian evolution from three spiralian genomes.</title>
        <authorList>
            <person name="Simakov O."/>
            <person name="Marletaz F."/>
            <person name="Cho S.J."/>
            <person name="Edsinger-Gonzales E."/>
            <person name="Havlak P."/>
            <person name="Hellsten U."/>
            <person name="Kuo D.H."/>
            <person name="Larsson T."/>
            <person name="Lv J."/>
            <person name="Arendt D."/>
            <person name="Savage R."/>
            <person name="Osoegawa K."/>
            <person name="de Jong P."/>
            <person name="Grimwood J."/>
            <person name="Chapman J.A."/>
            <person name="Shapiro H."/>
            <person name="Aerts A."/>
            <person name="Otillar R.P."/>
            <person name="Terry A.Y."/>
            <person name="Boore J.L."/>
            <person name="Grigoriev I.V."/>
            <person name="Lindberg D.R."/>
            <person name="Seaver E.C."/>
            <person name="Weisblat D.A."/>
            <person name="Putnam N.H."/>
            <person name="Rokhsar D.S."/>
        </authorList>
    </citation>
    <scope>NUCLEOTIDE SEQUENCE</scope>
</reference>
<dbReference type="RefSeq" id="XP_009010144.1">
    <property type="nucleotide sequence ID" value="XM_009011896.1"/>
</dbReference>
<dbReference type="InterPro" id="IPR050359">
    <property type="entry name" value="bHLH_transcription_factors"/>
</dbReference>
<dbReference type="PANTHER" id="PTHR19290">
    <property type="entry name" value="BASIC HELIX-LOOP-HELIX PROTEIN NEUROGENIN-RELATED"/>
    <property type="match status" value="1"/>
</dbReference>
<dbReference type="HOGENOM" id="CLU_171328_3_2_1"/>
<keyword evidence="4" id="KW-1185">Reference proteome</keyword>
<proteinExistence type="predicted"/>
<dbReference type="Pfam" id="PF00010">
    <property type="entry name" value="HLH"/>
    <property type="match status" value="1"/>
</dbReference>
<organism evidence="3 4">
    <name type="scientific">Helobdella robusta</name>
    <name type="common">Californian leech</name>
    <dbReference type="NCBI Taxonomy" id="6412"/>
    <lineage>
        <taxon>Eukaryota</taxon>
        <taxon>Metazoa</taxon>
        <taxon>Spiralia</taxon>
        <taxon>Lophotrochozoa</taxon>
        <taxon>Annelida</taxon>
        <taxon>Clitellata</taxon>
        <taxon>Hirudinea</taxon>
        <taxon>Rhynchobdellida</taxon>
        <taxon>Glossiphoniidae</taxon>
        <taxon>Helobdella</taxon>
    </lineage>
</organism>
<evidence type="ECO:0000313" key="3">
    <source>
        <dbReference type="EnsemblMetazoa" id="HelroP138710"/>
    </source>
</evidence>
<sequence length="57" mass="6615">EEMRLRVNARERQRMHDMNGALDALRSAMPYARGPSVKKLSKMNTLLLARNYILLLT</sequence>
<evidence type="ECO:0000313" key="2">
    <source>
        <dbReference type="EMBL" id="ESO11656.1"/>
    </source>
</evidence>
<gene>
    <name evidence="3" type="primary">20196520</name>
    <name evidence="2" type="ORF">HELRODRAFT_138710</name>
</gene>
<dbReference type="Gene3D" id="4.10.280.10">
    <property type="entry name" value="Helix-loop-helix DNA-binding domain"/>
    <property type="match status" value="1"/>
</dbReference>
<dbReference type="eggNOG" id="KOG3898">
    <property type="taxonomic scope" value="Eukaryota"/>
</dbReference>
<dbReference type="EnsemblMetazoa" id="HelroT138710">
    <property type="protein sequence ID" value="HelroP138710"/>
    <property type="gene ID" value="HelroG138710"/>
</dbReference>
<reference evidence="3" key="3">
    <citation type="submission" date="2015-06" db="UniProtKB">
        <authorList>
            <consortium name="EnsemblMetazoa"/>
        </authorList>
    </citation>
    <scope>IDENTIFICATION</scope>
</reference>
<dbReference type="KEGG" id="hro:HELRODRAFT_138710"/>
<dbReference type="InterPro" id="IPR036638">
    <property type="entry name" value="HLH_DNA-bd_sf"/>
</dbReference>